<proteinExistence type="predicted"/>
<name>A0A1G4KC66_9SACH</name>
<accession>A0A1G4KC66</accession>
<dbReference type="GO" id="GO:0000139">
    <property type="term" value="C:Golgi membrane"/>
    <property type="evidence" value="ECO:0007669"/>
    <property type="project" value="TreeGrafter"/>
</dbReference>
<dbReference type="AlphaFoldDB" id="A0A1G4KC66"/>
<feature type="region of interest" description="Disordered" evidence="1">
    <location>
        <begin position="369"/>
        <end position="396"/>
    </location>
</feature>
<dbReference type="GO" id="GO:0005789">
    <property type="term" value="C:endoplasmic reticulum membrane"/>
    <property type="evidence" value="ECO:0007669"/>
    <property type="project" value="TreeGrafter"/>
</dbReference>
<dbReference type="Gene3D" id="2.60.120.200">
    <property type="match status" value="1"/>
</dbReference>
<dbReference type="InterPro" id="IPR051136">
    <property type="entry name" value="Intracellular_Lectin-GPT"/>
</dbReference>
<gene>
    <name evidence="2" type="ORF">LAMI_0G14598G</name>
</gene>
<dbReference type="PANTHER" id="PTHR12223">
    <property type="entry name" value="VESICULAR MANNOSE-BINDING LECTIN"/>
    <property type="match status" value="1"/>
</dbReference>
<dbReference type="STRING" id="1230905.A0A1G4KC66"/>
<dbReference type="CDD" id="cd07308">
    <property type="entry name" value="lectin_leg-like"/>
    <property type="match status" value="1"/>
</dbReference>
<dbReference type="Proteomes" id="UP000191024">
    <property type="component" value="Chromosome G"/>
</dbReference>
<evidence type="ECO:0000256" key="1">
    <source>
        <dbReference type="SAM" id="MobiDB-lite"/>
    </source>
</evidence>
<evidence type="ECO:0000313" key="2">
    <source>
        <dbReference type="EMBL" id="SCV01921.1"/>
    </source>
</evidence>
<dbReference type="PANTHER" id="PTHR12223:SF45">
    <property type="entry name" value="RE50040P"/>
    <property type="match status" value="1"/>
</dbReference>
<organism evidence="2 3">
    <name type="scientific">Lachancea mirantina</name>
    <dbReference type="NCBI Taxonomy" id="1230905"/>
    <lineage>
        <taxon>Eukaryota</taxon>
        <taxon>Fungi</taxon>
        <taxon>Dikarya</taxon>
        <taxon>Ascomycota</taxon>
        <taxon>Saccharomycotina</taxon>
        <taxon>Saccharomycetes</taxon>
        <taxon>Saccharomycetales</taxon>
        <taxon>Saccharomycetaceae</taxon>
        <taxon>Lachancea</taxon>
    </lineage>
</organism>
<dbReference type="EMBL" id="LT598469">
    <property type="protein sequence ID" value="SCV01921.1"/>
    <property type="molecule type" value="Genomic_DNA"/>
</dbReference>
<dbReference type="GO" id="GO:0005793">
    <property type="term" value="C:endoplasmic reticulum-Golgi intermediate compartment"/>
    <property type="evidence" value="ECO:0007669"/>
    <property type="project" value="TreeGrafter"/>
</dbReference>
<feature type="compositionally biased region" description="Basic and acidic residues" evidence="1">
    <location>
        <begin position="369"/>
        <end position="378"/>
    </location>
</feature>
<dbReference type="SUPFAM" id="SSF49899">
    <property type="entry name" value="Concanavalin A-like lectins/glucanases"/>
    <property type="match status" value="1"/>
</dbReference>
<dbReference type="OrthoDB" id="270293at2759"/>
<reference evidence="2 3" key="1">
    <citation type="submission" date="2016-03" db="EMBL/GenBank/DDBJ databases">
        <authorList>
            <person name="Devillers H."/>
        </authorList>
    </citation>
    <scope>NUCLEOTIDE SEQUENCE [LARGE SCALE GENOMIC DNA]</scope>
    <source>
        <strain evidence="2">CBS 11717</strain>
    </source>
</reference>
<evidence type="ECO:0000313" key="3">
    <source>
        <dbReference type="Proteomes" id="UP000191024"/>
    </source>
</evidence>
<feature type="compositionally biased region" description="Polar residues" evidence="1">
    <location>
        <begin position="379"/>
        <end position="390"/>
    </location>
</feature>
<dbReference type="InterPro" id="IPR013320">
    <property type="entry name" value="ConA-like_dom_sf"/>
</dbReference>
<dbReference type="GO" id="GO:0030134">
    <property type="term" value="C:COPII-coated ER to Golgi transport vesicle"/>
    <property type="evidence" value="ECO:0007669"/>
    <property type="project" value="TreeGrafter"/>
</dbReference>
<sequence length="396" mass="44706">MIGWGKKAQAIFIVLTFIVLQVVYKNWLVDDDISLIDEPGLSLMRRSKVEKQYNADASLFRPFLDRINDYWITKGETEIKNHGSIKLSSRGRVGQYGILMSNGKGDNTLDDFEMVIKFAIYNNVGERSSSSSLSAPPLMGDGMAVVITPENGFAKQKMMSSYAKKQYEHSSGGVLENNHDLMGFPKNLAGLAIVLDTYRNDKRTRIKAPLLHMQLNLDPQKHSYSLETDGRMSTGHSLCGPLKLKKSVMLGYETSLRVIYLETIGFLKVDIDYGGKGNWVELFQRDSGFFLPKNKKTGQRFIGIGALNGQLTQTVEVKGIETHEFHLKANQEGQQTEENFDYAKELQLLLATEFQEHVRMSESEFDKWRSEKASEKITTDNGSHGLNPSPNKKRFL</sequence>
<dbReference type="GO" id="GO:0006888">
    <property type="term" value="P:endoplasmic reticulum to Golgi vesicle-mediated transport"/>
    <property type="evidence" value="ECO:0007669"/>
    <property type="project" value="TreeGrafter"/>
</dbReference>
<protein>
    <submittedName>
        <fullName evidence="2">LAMI_0G14598g1_1</fullName>
    </submittedName>
</protein>
<dbReference type="GO" id="GO:0005537">
    <property type="term" value="F:D-mannose binding"/>
    <property type="evidence" value="ECO:0007669"/>
    <property type="project" value="TreeGrafter"/>
</dbReference>
<keyword evidence="3" id="KW-1185">Reference proteome</keyword>